<dbReference type="EMBL" id="JAVREV010000007">
    <property type="protein sequence ID" value="MDT0443881.1"/>
    <property type="molecule type" value="Genomic_DNA"/>
</dbReference>
<protein>
    <recommendedName>
        <fullName evidence="3">Hydrolase</fullName>
    </recommendedName>
</protein>
<keyword evidence="2" id="KW-1185">Reference proteome</keyword>
<comment type="caution">
    <text evidence="1">The sequence shown here is derived from an EMBL/GenBank/DDBJ whole genome shotgun (WGS) entry which is preliminary data.</text>
</comment>
<dbReference type="RefSeq" id="WP_311618185.1">
    <property type="nucleotide sequence ID" value="NZ_JAVREV010000007.1"/>
</dbReference>
<evidence type="ECO:0000313" key="1">
    <source>
        <dbReference type="EMBL" id="MDT0443881.1"/>
    </source>
</evidence>
<name>A0ABU2S5B7_9ACTN</name>
<reference evidence="2" key="1">
    <citation type="submission" date="2023-07" db="EMBL/GenBank/DDBJ databases">
        <title>30 novel species of actinomycetes from the DSMZ collection.</title>
        <authorList>
            <person name="Nouioui I."/>
        </authorList>
    </citation>
    <scope>NUCLEOTIDE SEQUENCE [LARGE SCALE GENOMIC DNA]</scope>
    <source>
        <strain evidence="2">DSM 41886</strain>
    </source>
</reference>
<sequence length="43" mass="4341">MAERAGGIATEVDASHGVMLTHPRAVAEVVEAAARSGGGPVRR</sequence>
<dbReference type="Proteomes" id="UP001183615">
    <property type="component" value="Unassembled WGS sequence"/>
</dbReference>
<gene>
    <name evidence="1" type="ORF">RM779_14960</name>
</gene>
<accession>A0ABU2S5B7</accession>
<evidence type="ECO:0000313" key="2">
    <source>
        <dbReference type="Proteomes" id="UP001183615"/>
    </source>
</evidence>
<organism evidence="1 2">
    <name type="scientific">Streptomyces johnsoniae</name>
    <dbReference type="NCBI Taxonomy" id="3075532"/>
    <lineage>
        <taxon>Bacteria</taxon>
        <taxon>Bacillati</taxon>
        <taxon>Actinomycetota</taxon>
        <taxon>Actinomycetes</taxon>
        <taxon>Kitasatosporales</taxon>
        <taxon>Streptomycetaceae</taxon>
        <taxon>Streptomyces</taxon>
    </lineage>
</organism>
<evidence type="ECO:0008006" key="3">
    <source>
        <dbReference type="Google" id="ProtNLM"/>
    </source>
</evidence>
<proteinExistence type="predicted"/>